<evidence type="ECO:0000313" key="1">
    <source>
        <dbReference type="EnsemblProtists" id="PYU1_T004890"/>
    </source>
</evidence>
<keyword evidence="2" id="KW-1185">Reference proteome</keyword>
<dbReference type="EMBL" id="GL376564">
    <property type="status" value="NOT_ANNOTATED_CDS"/>
    <property type="molecule type" value="Genomic_DNA"/>
</dbReference>
<dbReference type="eggNOG" id="ENOG502T3WZ">
    <property type="taxonomic scope" value="Eukaryota"/>
</dbReference>
<evidence type="ECO:0000313" key="2">
    <source>
        <dbReference type="Proteomes" id="UP000019132"/>
    </source>
</evidence>
<accession>K3WIU8</accession>
<protein>
    <submittedName>
        <fullName evidence="1">Uncharacterized protein</fullName>
    </submittedName>
</protein>
<dbReference type="AlphaFoldDB" id="K3WIU8"/>
<proteinExistence type="predicted"/>
<reference evidence="2" key="2">
    <citation type="submission" date="2010-04" db="EMBL/GenBank/DDBJ databases">
        <authorList>
            <person name="Buell R."/>
            <person name="Hamilton J."/>
            <person name="Hostetler J."/>
        </authorList>
    </citation>
    <scope>NUCLEOTIDE SEQUENCE [LARGE SCALE GENOMIC DNA]</scope>
    <source>
        <strain evidence="2">DAOM:BR144</strain>
    </source>
</reference>
<organism evidence="1 2">
    <name type="scientific">Globisporangium ultimum (strain ATCC 200006 / CBS 805.95 / DAOM BR144)</name>
    <name type="common">Pythium ultimum</name>
    <dbReference type="NCBI Taxonomy" id="431595"/>
    <lineage>
        <taxon>Eukaryota</taxon>
        <taxon>Sar</taxon>
        <taxon>Stramenopiles</taxon>
        <taxon>Oomycota</taxon>
        <taxon>Peronosporomycetes</taxon>
        <taxon>Pythiales</taxon>
        <taxon>Pythiaceae</taxon>
        <taxon>Globisporangium</taxon>
    </lineage>
</organism>
<name>K3WIU8_GLOUD</name>
<dbReference type="InParanoid" id="K3WIU8"/>
<reference evidence="1" key="3">
    <citation type="submission" date="2015-02" db="UniProtKB">
        <authorList>
            <consortium name="EnsemblProtists"/>
        </authorList>
    </citation>
    <scope>IDENTIFICATION</scope>
    <source>
        <strain evidence="1">DAOM BR144</strain>
    </source>
</reference>
<sequence length="145" mass="16192">MPESSKPGLSTTLLLERKNLMPSASARGKSMYSSRLQSVRMPLTTSPSTTSWVVKWMWFRVMRDSPVSRMLSQNLMYVPWMHLSIASGVSNGVNSSSSCTSCRLWPWFARINLIVPVSSVAIVNRFFSFARTTCSISCSVVCLNL</sequence>
<dbReference type="EnsemblProtists" id="PYU1_T004890">
    <property type="protein sequence ID" value="PYU1_T004890"/>
    <property type="gene ID" value="PYU1_G004879"/>
</dbReference>
<dbReference type="VEuPathDB" id="FungiDB:PYU1_G004879"/>
<dbReference type="Proteomes" id="UP000019132">
    <property type="component" value="Unassembled WGS sequence"/>
</dbReference>
<reference evidence="2" key="1">
    <citation type="journal article" date="2010" name="Genome Biol.">
        <title>Genome sequence of the necrotrophic plant pathogen Pythium ultimum reveals original pathogenicity mechanisms and effector repertoire.</title>
        <authorList>
            <person name="Levesque C.A."/>
            <person name="Brouwer H."/>
            <person name="Cano L."/>
            <person name="Hamilton J.P."/>
            <person name="Holt C."/>
            <person name="Huitema E."/>
            <person name="Raffaele S."/>
            <person name="Robideau G.P."/>
            <person name="Thines M."/>
            <person name="Win J."/>
            <person name="Zerillo M.M."/>
            <person name="Beakes G.W."/>
            <person name="Boore J.L."/>
            <person name="Busam D."/>
            <person name="Dumas B."/>
            <person name="Ferriera S."/>
            <person name="Fuerstenberg S.I."/>
            <person name="Gachon C.M."/>
            <person name="Gaulin E."/>
            <person name="Govers F."/>
            <person name="Grenville-Briggs L."/>
            <person name="Horner N."/>
            <person name="Hostetler J."/>
            <person name="Jiang R.H."/>
            <person name="Johnson J."/>
            <person name="Krajaejun T."/>
            <person name="Lin H."/>
            <person name="Meijer H.J."/>
            <person name="Moore B."/>
            <person name="Morris P."/>
            <person name="Phuntmart V."/>
            <person name="Puiu D."/>
            <person name="Shetty J."/>
            <person name="Stajich J.E."/>
            <person name="Tripathy S."/>
            <person name="Wawra S."/>
            <person name="van West P."/>
            <person name="Whitty B.R."/>
            <person name="Coutinho P.M."/>
            <person name="Henrissat B."/>
            <person name="Martin F."/>
            <person name="Thomas P.D."/>
            <person name="Tyler B.M."/>
            <person name="De Vries R.P."/>
            <person name="Kamoun S."/>
            <person name="Yandell M."/>
            <person name="Tisserat N."/>
            <person name="Buell C.R."/>
        </authorList>
    </citation>
    <scope>NUCLEOTIDE SEQUENCE</scope>
    <source>
        <strain evidence="2">DAOM:BR144</strain>
    </source>
</reference>
<dbReference type="HOGENOM" id="CLU_125801_0_0_1"/>